<dbReference type="GO" id="GO:0015179">
    <property type="term" value="F:L-amino acid transmembrane transporter activity"/>
    <property type="evidence" value="ECO:0007669"/>
    <property type="project" value="TreeGrafter"/>
</dbReference>
<feature type="transmembrane region" description="Helical" evidence="5">
    <location>
        <begin position="110"/>
        <end position="132"/>
    </location>
</feature>
<accession>A0AAD7X871</accession>
<dbReference type="PANTHER" id="PTHR11785:SF382">
    <property type="entry name" value="LOW-AFFINITY METHIONINE PERMEASE"/>
    <property type="match status" value="1"/>
</dbReference>
<keyword evidence="7" id="KW-1185">Reference proteome</keyword>
<dbReference type="EMBL" id="JAPEVG010000493">
    <property type="protein sequence ID" value="KAJ8462130.1"/>
    <property type="molecule type" value="Genomic_DNA"/>
</dbReference>
<dbReference type="InterPro" id="IPR050598">
    <property type="entry name" value="AminoAcid_Transporter"/>
</dbReference>
<evidence type="ECO:0000256" key="2">
    <source>
        <dbReference type="ARBA" id="ARBA00022692"/>
    </source>
</evidence>
<feature type="transmembrane region" description="Helical" evidence="5">
    <location>
        <begin position="267"/>
        <end position="286"/>
    </location>
</feature>
<feature type="transmembrane region" description="Helical" evidence="5">
    <location>
        <begin position="547"/>
        <end position="569"/>
    </location>
</feature>
<evidence type="ECO:0008006" key="8">
    <source>
        <dbReference type="Google" id="ProtNLM"/>
    </source>
</evidence>
<organism evidence="6 7">
    <name type="scientific">Trametes cubensis</name>
    <dbReference type="NCBI Taxonomy" id="1111947"/>
    <lineage>
        <taxon>Eukaryota</taxon>
        <taxon>Fungi</taxon>
        <taxon>Dikarya</taxon>
        <taxon>Basidiomycota</taxon>
        <taxon>Agaricomycotina</taxon>
        <taxon>Agaricomycetes</taxon>
        <taxon>Polyporales</taxon>
        <taxon>Polyporaceae</taxon>
        <taxon>Trametes</taxon>
    </lineage>
</organism>
<reference evidence="6" key="1">
    <citation type="submission" date="2022-11" db="EMBL/GenBank/DDBJ databases">
        <title>Genome Sequence of Cubamyces cubensis.</title>
        <authorList>
            <person name="Buettner E."/>
        </authorList>
    </citation>
    <scope>NUCLEOTIDE SEQUENCE</scope>
    <source>
        <strain evidence="6">MPL-01</strain>
    </source>
</reference>
<dbReference type="AlphaFoldDB" id="A0AAD7X871"/>
<evidence type="ECO:0000313" key="7">
    <source>
        <dbReference type="Proteomes" id="UP001215151"/>
    </source>
</evidence>
<evidence type="ECO:0000313" key="6">
    <source>
        <dbReference type="EMBL" id="KAJ8462130.1"/>
    </source>
</evidence>
<feature type="transmembrane region" description="Helical" evidence="5">
    <location>
        <begin position="346"/>
        <end position="369"/>
    </location>
</feature>
<evidence type="ECO:0000256" key="4">
    <source>
        <dbReference type="ARBA" id="ARBA00023136"/>
    </source>
</evidence>
<feature type="transmembrane region" description="Helical" evidence="5">
    <location>
        <begin position="236"/>
        <end position="255"/>
    </location>
</feature>
<protein>
    <recommendedName>
        <fullName evidence="8">High affinity methionine permease</fullName>
    </recommendedName>
</protein>
<dbReference type="Proteomes" id="UP001215151">
    <property type="component" value="Unassembled WGS sequence"/>
</dbReference>
<name>A0AAD7X871_9APHY</name>
<dbReference type="InterPro" id="IPR002293">
    <property type="entry name" value="AA/rel_permease1"/>
</dbReference>
<feature type="transmembrane region" description="Helical" evidence="5">
    <location>
        <begin position="158"/>
        <end position="183"/>
    </location>
</feature>
<dbReference type="PIRSF" id="PIRSF006060">
    <property type="entry name" value="AA_transporter"/>
    <property type="match status" value="1"/>
</dbReference>
<evidence type="ECO:0000256" key="3">
    <source>
        <dbReference type="ARBA" id="ARBA00022989"/>
    </source>
</evidence>
<keyword evidence="3 5" id="KW-1133">Transmembrane helix</keyword>
<keyword evidence="2 5" id="KW-0812">Transmembrane</keyword>
<comment type="subcellular location">
    <subcellularLocation>
        <location evidence="1">Membrane</location>
        <topology evidence="1">Multi-pass membrane protein</topology>
    </subcellularLocation>
</comment>
<dbReference type="Pfam" id="PF13520">
    <property type="entry name" value="AA_permease_2"/>
    <property type="match status" value="1"/>
</dbReference>
<evidence type="ECO:0000256" key="1">
    <source>
        <dbReference type="ARBA" id="ARBA00004141"/>
    </source>
</evidence>
<feature type="transmembrane region" description="Helical" evidence="5">
    <location>
        <begin position="485"/>
        <end position="503"/>
    </location>
</feature>
<proteinExistence type="predicted"/>
<evidence type="ECO:0000256" key="5">
    <source>
        <dbReference type="SAM" id="Phobius"/>
    </source>
</evidence>
<feature type="transmembrane region" description="Helical" evidence="5">
    <location>
        <begin position="78"/>
        <end position="98"/>
    </location>
</feature>
<keyword evidence="4 5" id="KW-0472">Membrane</keyword>
<sequence length="603" mass="65393">MSSLLKFLPIQRLRQSREEDDVASAVPAEEPLDVKRSKLDSDGESLASKEITTVADPGLNPGELSFEEDAAGGMGRHLGVFSCTLLIVGRIIGTGIFSTPSSILGSVGSVGASLMLWVLGFVLSFCGLFIWLEFGTMFPRSGGEKVYLEAVYKKPKHLATIIFATNAIVLGFTASGCIVRGLFTCSALLNEAHPCGVGESRSSLKSVYAFYIAPSDLHVNKLPSILVSAGHTADRWVTRGIALGVIGFVTLLHGLTPRLGVWVMNGLSVFKIVILLFVVISGWVVLSGHTRVQDPHANFRNAFAGSSHSSNDYATATFKVLNAYAGWSNVNYVLNNVKNPVRTLKIAGPLGLGICAVLYLLANISYFAAATKEEITKSGVTVASLFFKNVFGEKAQKALTVFVALSALGVSSNVITITFAAARINQELAKEGIPLPFGNRFWASNWPTGKSPLPGLIIHLIPSVIVILAPPPQVAYPFILDVEGYPGQIINLFIVIGLFWLRWHKPNVPRPFRVWLPLAVFFLAAAIFLLVAPFLKPANGKGDTPPLPYYLYCLVGIAIMVTGVLYWAAWRVVPRWFGYEYVSRKETLSDGTVVTLFSRKKIE</sequence>
<feature type="transmembrane region" description="Helical" evidence="5">
    <location>
        <begin position="515"/>
        <end position="535"/>
    </location>
</feature>
<comment type="caution">
    <text evidence="6">The sequence shown here is derived from an EMBL/GenBank/DDBJ whole genome shotgun (WGS) entry which is preliminary data.</text>
</comment>
<dbReference type="Gene3D" id="1.20.1740.10">
    <property type="entry name" value="Amino acid/polyamine transporter I"/>
    <property type="match status" value="1"/>
</dbReference>
<gene>
    <name evidence="6" type="ORF">ONZ51_g11102</name>
</gene>
<dbReference type="GO" id="GO:0016020">
    <property type="term" value="C:membrane"/>
    <property type="evidence" value="ECO:0007669"/>
    <property type="project" value="UniProtKB-SubCell"/>
</dbReference>
<dbReference type="PANTHER" id="PTHR11785">
    <property type="entry name" value="AMINO ACID TRANSPORTER"/>
    <property type="match status" value="1"/>
</dbReference>